<accession>A0A1H3AS71</accession>
<comment type="similarity">
    <text evidence="2">Belongs to the RdgC family.</text>
</comment>
<evidence type="ECO:0000313" key="7">
    <source>
        <dbReference type="Proteomes" id="UP000198500"/>
    </source>
</evidence>
<sequence>MWFKHLHLYRLHDAPVVPLTTLEDVLAEQAARPLGDNDARRLGWGTPGGRNSTRFCHEVQGHRLLSAQRQERLLPASIVREAVEERVDERERAEGGPLPRKEKQAIKEQVYEDLLPQAFVRSQRIDLWWDTQRDLIGINASSAKRAEEVLDLLRQTLGSLKVTPLATKTLPIRAMTEWLHDPTSRPDDLALGDQVELQTPSDEGVLRARRVDLDSEEITTLLSGDRQATRLAIEVDERVSLMLHDDLALKSLRFADSVIEEASQSDDGDDAIQRLETDFILMAQTLADTTERLLDWLGGEATPESQQDTASVTS</sequence>
<dbReference type="GO" id="GO:0043590">
    <property type="term" value="C:bacterial nucleoid"/>
    <property type="evidence" value="ECO:0007669"/>
    <property type="project" value="TreeGrafter"/>
</dbReference>
<evidence type="ECO:0000256" key="4">
    <source>
        <dbReference type="ARBA" id="ARBA00022490"/>
    </source>
</evidence>
<evidence type="ECO:0000256" key="3">
    <source>
        <dbReference type="ARBA" id="ARBA00022296"/>
    </source>
</evidence>
<dbReference type="OrthoDB" id="5290530at2"/>
<comment type="subcellular location">
    <subcellularLocation>
        <location evidence="1">Cytoplasm</location>
        <location evidence="1">Nucleoid</location>
    </subcellularLocation>
</comment>
<dbReference type="RefSeq" id="WP_092569400.1">
    <property type="nucleotide sequence ID" value="NZ_BMXH01000003.1"/>
</dbReference>
<dbReference type="NCBIfam" id="NF001464">
    <property type="entry name" value="PRK00321.1-5"/>
    <property type="match status" value="1"/>
</dbReference>
<reference evidence="6 7" key="1">
    <citation type="submission" date="2016-10" db="EMBL/GenBank/DDBJ databases">
        <authorList>
            <person name="de Groot N.N."/>
        </authorList>
    </citation>
    <scope>NUCLEOTIDE SEQUENCE [LARGE SCALE GENOMIC DNA]</scope>
    <source>
        <strain evidence="6 7">DSM 19219</strain>
    </source>
</reference>
<dbReference type="EMBL" id="FNNI01000005">
    <property type="protein sequence ID" value="SDX32248.1"/>
    <property type="molecule type" value="Genomic_DNA"/>
</dbReference>
<dbReference type="PANTHER" id="PTHR38103:SF1">
    <property type="entry name" value="RECOMBINATION-ASSOCIATED PROTEIN RDGC"/>
    <property type="match status" value="1"/>
</dbReference>
<proteinExistence type="inferred from homology"/>
<dbReference type="PANTHER" id="PTHR38103">
    <property type="entry name" value="RECOMBINATION-ASSOCIATED PROTEIN RDGC"/>
    <property type="match status" value="1"/>
</dbReference>
<evidence type="ECO:0000256" key="1">
    <source>
        <dbReference type="ARBA" id="ARBA00004453"/>
    </source>
</evidence>
<dbReference type="Pfam" id="PF04381">
    <property type="entry name" value="RdgC"/>
    <property type="match status" value="1"/>
</dbReference>
<keyword evidence="5" id="KW-0233">DNA recombination</keyword>
<dbReference type="Proteomes" id="UP000198500">
    <property type="component" value="Unassembled WGS sequence"/>
</dbReference>
<evidence type="ECO:0000313" key="6">
    <source>
        <dbReference type="EMBL" id="SDX32248.1"/>
    </source>
</evidence>
<dbReference type="AlphaFoldDB" id="A0A1H3AS71"/>
<keyword evidence="7" id="KW-1185">Reference proteome</keyword>
<dbReference type="GO" id="GO:0006310">
    <property type="term" value="P:DNA recombination"/>
    <property type="evidence" value="ECO:0007669"/>
    <property type="project" value="UniProtKB-KW"/>
</dbReference>
<keyword evidence="4" id="KW-0963">Cytoplasm</keyword>
<name>A0A1H3AS71_9GAMM</name>
<evidence type="ECO:0000256" key="5">
    <source>
        <dbReference type="ARBA" id="ARBA00023172"/>
    </source>
</evidence>
<dbReference type="InterPro" id="IPR007476">
    <property type="entry name" value="RdgC"/>
</dbReference>
<gene>
    <name evidence="6" type="ORF">SAMN05443545_1057</name>
</gene>
<protein>
    <recommendedName>
        <fullName evidence="3">Recombination-associated protein RdgC</fullName>
    </recommendedName>
</protein>
<organism evidence="6 7">
    <name type="scientific">Aidingimonas halophila</name>
    <dbReference type="NCBI Taxonomy" id="574349"/>
    <lineage>
        <taxon>Bacteria</taxon>
        <taxon>Pseudomonadati</taxon>
        <taxon>Pseudomonadota</taxon>
        <taxon>Gammaproteobacteria</taxon>
        <taxon>Oceanospirillales</taxon>
        <taxon>Halomonadaceae</taxon>
        <taxon>Aidingimonas</taxon>
    </lineage>
</organism>
<dbReference type="STRING" id="574349.SAMN05443545_1057"/>
<dbReference type="GO" id="GO:0003690">
    <property type="term" value="F:double-stranded DNA binding"/>
    <property type="evidence" value="ECO:0007669"/>
    <property type="project" value="TreeGrafter"/>
</dbReference>
<dbReference type="GO" id="GO:0000018">
    <property type="term" value="P:regulation of DNA recombination"/>
    <property type="evidence" value="ECO:0007669"/>
    <property type="project" value="TreeGrafter"/>
</dbReference>
<evidence type="ECO:0000256" key="2">
    <source>
        <dbReference type="ARBA" id="ARBA00008657"/>
    </source>
</evidence>